<reference evidence="2" key="1">
    <citation type="submission" date="2015-10" db="EMBL/GenBank/DDBJ databases">
        <authorList>
            <person name="Gilbert D.G."/>
        </authorList>
    </citation>
    <scope>NUCLEOTIDE SEQUENCE</scope>
</reference>
<evidence type="ECO:0000313" key="2">
    <source>
        <dbReference type="EMBL" id="CUV09269.1"/>
    </source>
</evidence>
<evidence type="ECO:0000259" key="1">
    <source>
        <dbReference type="Pfam" id="PF13860"/>
    </source>
</evidence>
<dbReference type="Pfam" id="PF13860">
    <property type="entry name" value="FlgD_ig"/>
    <property type="match status" value="1"/>
</dbReference>
<dbReference type="EMBL" id="FAXC01000208">
    <property type="protein sequence ID" value="CUV09269.1"/>
    <property type="molecule type" value="Genomic_DNA"/>
</dbReference>
<protein>
    <submittedName>
        <fullName evidence="2">5'-Nucleotidase domain protein</fullName>
    </submittedName>
</protein>
<dbReference type="InterPro" id="IPR025965">
    <property type="entry name" value="FlgD/Vpr_Ig-like"/>
</dbReference>
<dbReference type="NCBIfam" id="TIGR04183">
    <property type="entry name" value="Por_Secre_tail"/>
    <property type="match status" value="1"/>
</dbReference>
<dbReference type="InterPro" id="IPR026444">
    <property type="entry name" value="Secre_tail"/>
</dbReference>
<accession>A0A160VGV0</accession>
<organism evidence="2">
    <name type="scientific">hydrothermal vent metagenome</name>
    <dbReference type="NCBI Taxonomy" id="652676"/>
    <lineage>
        <taxon>unclassified sequences</taxon>
        <taxon>metagenomes</taxon>
        <taxon>ecological metagenomes</taxon>
    </lineage>
</organism>
<name>A0A160VGV0_9ZZZZ</name>
<sequence length="211" mass="23436">MPENSLAEDSYVIVGNNDNSPATAKMRTALVDQIHPIYTVSPVGRDLEKDAKISMDTGALDPETISIGYWDGNVWRELHSTLSLDGRQMEAIGTHLGHYTLIPRGSGSPLAISEEDILPTEYSLYQNYPNPFNPETMIHYDIPKGGHVSLVIYDILGRELIRLVNQYQPAGRYDVLWDGNNAIGSSAVSGVYFFRISSNGFSQTRKMVLSR</sequence>
<gene>
    <name evidence="2" type="ORF">MGWOODY_Mmi943</name>
</gene>
<dbReference type="Gene3D" id="2.60.40.4070">
    <property type="match status" value="1"/>
</dbReference>
<feature type="domain" description="FlgD/Vpr Ig-like" evidence="1">
    <location>
        <begin position="147"/>
        <end position="198"/>
    </location>
</feature>
<proteinExistence type="predicted"/>
<dbReference type="AlphaFoldDB" id="A0A160VGV0"/>